<name>A0A1H0P215_9BACI</name>
<dbReference type="RefSeq" id="WP_090849126.1">
    <property type="nucleotide sequence ID" value="NZ_FNJU01000001.1"/>
</dbReference>
<evidence type="ECO:0000313" key="6">
    <source>
        <dbReference type="EMBL" id="SDO98735.1"/>
    </source>
</evidence>
<dbReference type="AlphaFoldDB" id="A0A1H0P215"/>
<evidence type="ECO:0000256" key="2">
    <source>
        <dbReference type="ARBA" id="ARBA00022692"/>
    </source>
</evidence>
<proteinExistence type="predicted"/>
<feature type="transmembrane region" description="Helical" evidence="5">
    <location>
        <begin position="69"/>
        <end position="87"/>
    </location>
</feature>
<dbReference type="EMBL" id="FNJU01000001">
    <property type="protein sequence ID" value="SDO98735.1"/>
    <property type="molecule type" value="Genomic_DNA"/>
</dbReference>
<dbReference type="PANTHER" id="PTHR35529">
    <property type="entry name" value="MANGANESE EFFLUX PUMP MNTP-RELATED"/>
    <property type="match status" value="1"/>
</dbReference>
<evidence type="ECO:0000256" key="3">
    <source>
        <dbReference type="ARBA" id="ARBA00022989"/>
    </source>
</evidence>
<keyword evidence="3 5" id="KW-1133">Transmembrane helix</keyword>
<feature type="transmembrane region" description="Helical" evidence="5">
    <location>
        <begin position="37"/>
        <end position="57"/>
    </location>
</feature>
<dbReference type="InterPro" id="IPR014205">
    <property type="entry name" value="Spore_YtaF"/>
</dbReference>
<evidence type="ECO:0000256" key="4">
    <source>
        <dbReference type="ARBA" id="ARBA00023136"/>
    </source>
</evidence>
<sequence>MVQYISLLVLAFAVSIDSFSVGFTYGLRKMKLPFKSIVMIACCSGFTLLLAMGFGNVVSTFLSPEFAEMIGGFVLVVIGGWILYQFFRPQTDSNEKVQQKSTLVKVEIKSLGLVIQILRRPMKADFDNSGTITGLEALLLGLALSLDAFGAGVGAALLGYSPWLMALFVAVMSSLFVTSGIKCGRFFSEMKWVEKFTFLPGVLLIVLGIWKF</sequence>
<keyword evidence="7" id="KW-1185">Reference proteome</keyword>
<keyword evidence="2 5" id="KW-0812">Transmembrane</keyword>
<dbReference type="PANTHER" id="PTHR35529:SF2">
    <property type="entry name" value="SPORULATION PROTEIN YTAF-RELATED"/>
    <property type="match status" value="1"/>
</dbReference>
<keyword evidence="4 5" id="KW-0472">Membrane</keyword>
<reference evidence="7" key="1">
    <citation type="submission" date="2016-10" db="EMBL/GenBank/DDBJ databases">
        <authorList>
            <person name="Varghese N."/>
            <person name="Submissions S."/>
        </authorList>
    </citation>
    <scope>NUCLEOTIDE SEQUENCE [LARGE SCALE GENOMIC DNA]</scope>
    <source>
        <strain evidence="7">IBRC-M10078</strain>
    </source>
</reference>
<gene>
    <name evidence="6" type="ORF">SAMN05216565_101112</name>
</gene>
<organism evidence="6 7">
    <name type="scientific">Litchfieldia salsa</name>
    <dbReference type="NCBI Taxonomy" id="930152"/>
    <lineage>
        <taxon>Bacteria</taxon>
        <taxon>Bacillati</taxon>
        <taxon>Bacillota</taxon>
        <taxon>Bacilli</taxon>
        <taxon>Bacillales</taxon>
        <taxon>Bacillaceae</taxon>
        <taxon>Litchfieldia</taxon>
    </lineage>
</organism>
<protein>
    <submittedName>
        <fullName evidence="6">Putative sporulation protein YtaF</fullName>
    </submittedName>
</protein>
<dbReference type="NCBIfam" id="TIGR02840">
    <property type="entry name" value="spore_YtaF"/>
    <property type="match status" value="1"/>
</dbReference>
<evidence type="ECO:0000256" key="1">
    <source>
        <dbReference type="ARBA" id="ARBA00022475"/>
    </source>
</evidence>
<accession>A0A1H0P215</accession>
<feature type="transmembrane region" description="Helical" evidence="5">
    <location>
        <begin position="6"/>
        <end position="25"/>
    </location>
</feature>
<evidence type="ECO:0000256" key="5">
    <source>
        <dbReference type="SAM" id="Phobius"/>
    </source>
</evidence>
<evidence type="ECO:0000313" key="7">
    <source>
        <dbReference type="Proteomes" id="UP000199159"/>
    </source>
</evidence>
<feature type="transmembrane region" description="Helical" evidence="5">
    <location>
        <begin position="193"/>
        <end position="210"/>
    </location>
</feature>
<dbReference type="OrthoDB" id="1679205at2"/>
<dbReference type="Proteomes" id="UP000199159">
    <property type="component" value="Unassembled WGS sequence"/>
</dbReference>
<dbReference type="Pfam" id="PF02659">
    <property type="entry name" value="Mntp"/>
    <property type="match status" value="2"/>
</dbReference>
<dbReference type="STRING" id="930152.SAMN05216565_101112"/>
<dbReference type="InterPro" id="IPR003810">
    <property type="entry name" value="Mntp/YtaF"/>
</dbReference>
<keyword evidence="1" id="KW-1003">Cell membrane</keyword>